<dbReference type="AlphaFoldDB" id="A0A7J8DZX4"/>
<feature type="compositionally biased region" description="Basic and acidic residues" evidence="1">
    <location>
        <begin position="195"/>
        <end position="211"/>
    </location>
</feature>
<evidence type="ECO:0000313" key="2">
    <source>
        <dbReference type="EMBL" id="KAF6428605.1"/>
    </source>
</evidence>
<evidence type="ECO:0000313" key="3">
    <source>
        <dbReference type="Proteomes" id="UP000593571"/>
    </source>
</evidence>
<protein>
    <submittedName>
        <fullName evidence="2">Testis expressed 15, meiosis and synapsis associated</fullName>
    </submittedName>
</protein>
<feature type="compositionally biased region" description="Basic and acidic residues" evidence="1">
    <location>
        <begin position="23"/>
        <end position="36"/>
    </location>
</feature>
<feature type="compositionally biased region" description="Basic and acidic residues" evidence="1">
    <location>
        <begin position="49"/>
        <end position="62"/>
    </location>
</feature>
<reference evidence="2 3" key="1">
    <citation type="journal article" date="2020" name="Nature">
        <title>Six reference-quality genomes reveal evolution of bat adaptations.</title>
        <authorList>
            <person name="Jebb D."/>
            <person name="Huang Z."/>
            <person name="Pippel M."/>
            <person name="Hughes G.M."/>
            <person name="Lavrichenko K."/>
            <person name="Devanna P."/>
            <person name="Winkler S."/>
            <person name="Jermiin L.S."/>
            <person name="Skirmuntt E.C."/>
            <person name="Katzourakis A."/>
            <person name="Burkitt-Gray L."/>
            <person name="Ray D.A."/>
            <person name="Sullivan K.A.M."/>
            <person name="Roscito J.G."/>
            <person name="Kirilenko B.M."/>
            <person name="Davalos L.M."/>
            <person name="Corthals A.P."/>
            <person name="Power M.L."/>
            <person name="Jones G."/>
            <person name="Ransome R.D."/>
            <person name="Dechmann D.K.N."/>
            <person name="Locatelli A.G."/>
            <person name="Puechmaille S.J."/>
            <person name="Fedrigo O."/>
            <person name="Jarvis E.D."/>
            <person name="Hiller M."/>
            <person name="Vernes S.C."/>
            <person name="Myers E.W."/>
            <person name="Teeling E.C."/>
        </authorList>
    </citation>
    <scope>NUCLEOTIDE SEQUENCE [LARGE SCALE GENOMIC DNA]</scope>
    <source>
        <strain evidence="2">MRouAeg1</strain>
        <tissue evidence="2">Muscle</tissue>
    </source>
</reference>
<accession>A0A7J8DZX4</accession>
<dbReference type="GO" id="GO:0010569">
    <property type="term" value="P:regulation of double-strand break repair via homologous recombination"/>
    <property type="evidence" value="ECO:0007669"/>
    <property type="project" value="InterPro"/>
</dbReference>
<feature type="region of interest" description="Disordered" evidence="1">
    <location>
        <begin position="1"/>
        <end position="87"/>
    </location>
</feature>
<organism evidence="2 3">
    <name type="scientific">Rousettus aegyptiacus</name>
    <name type="common">Egyptian fruit bat</name>
    <name type="synonym">Pteropus aegyptiacus</name>
    <dbReference type="NCBI Taxonomy" id="9407"/>
    <lineage>
        <taxon>Eukaryota</taxon>
        <taxon>Metazoa</taxon>
        <taxon>Chordata</taxon>
        <taxon>Craniata</taxon>
        <taxon>Vertebrata</taxon>
        <taxon>Euteleostomi</taxon>
        <taxon>Mammalia</taxon>
        <taxon>Eutheria</taxon>
        <taxon>Laurasiatheria</taxon>
        <taxon>Chiroptera</taxon>
        <taxon>Yinpterochiroptera</taxon>
        <taxon>Pteropodoidea</taxon>
        <taxon>Pteropodidae</taxon>
        <taxon>Rousettinae</taxon>
        <taxon>Rousettus</taxon>
    </lineage>
</organism>
<dbReference type="GO" id="GO:0007140">
    <property type="term" value="P:male meiotic nuclear division"/>
    <property type="evidence" value="ECO:0007669"/>
    <property type="project" value="InterPro"/>
</dbReference>
<dbReference type="GO" id="GO:0005634">
    <property type="term" value="C:nucleus"/>
    <property type="evidence" value="ECO:0007669"/>
    <property type="project" value="TreeGrafter"/>
</dbReference>
<comment type="caution">
    <text evidence="2">The sequence shown here is derived from an EMBL/GenBank/DDBJ whole genome shotgun (WGS) entry which is preliminary data.</text>
</comment>
<dbReference type="Proteomes" id="UP000593571">
    <property type="component" value="Unassembled WGS sequence"/>
</dbReference>
<feature type="region of interest" description="Disordered" evidence="1">
    <location>
        <begin position="180"/>
        <end position="213"/>
    </location>
</feature>
<sequence length="500" mass="56363">MKVASVSECVMKNVSNSSKKRPITLDRCKDSQKQEKSTTVSSYKKQKVNMKDVTKIHREKAAFKHPRTTRSHPRSESEIGPSSCDNLKRNHISPKKVEMQRSLPGSSFPLKNLKDSCMLNLEGKIDLTNISSDTSEDFTRQQENLNSIKRRDVTFIATETKSDKKDCPFVICDQKSVDGTLSKDDETPSQNFLKKFSDPAEKSCPSDREPGTDASLLPHTSVLVKPIFHFVTDIHANLEMNDTVFESQDNETLNSSIKNSTCTNSSEPIFIQNKIPVLQINETRPAKTESKDKYVKDTLKPSTVPVEENITDNVDQTAEYSFNEQRNNENSKIITQNAATCWNELPQPACTPVYNSPAHSFGTSYPYYAWCVYHYSSSSGNSITQTYQGVTSCEVQPPSSEMLTAVPSTVQNTHSNLLYSQYFGYFAGQPQAYNLVPASGYFQTRMPISFNFQQPAFSQYASYHPLPQAAYPYPPDSAVLPEVPWTYVPWPRQEHFQPGH</sequence>
<evidence type="ECO:0000256" key="1">
    <source>
        <dbReference type="SAM" id="MobiDB-lite"/>
    </source>
</evidence>
<dbReference type="GO" id="GO:0007130">
    <property type="term" value="P:synaptonemal complex assembly"/>
    <property type="evidence" value="ECO:0007669"/>
    <property type="project" value="TreeGrafter"/>
</dbReference>
<proteinExistence type="predicted"/>
<dbReference type="PANTHER" id="PTHR22380">
    <property type="entry name" value="TESTIS-EXPRESSED PROTEIN 15"/>
    <property type="match status" value="1"/>
</dbReference>
<keyword evidence="3" id="KW-1185">Reference proteome</keyword>
<dbReference type="PANTHER" id="PTHR22380:SF1">
    <property type="entry name" value="TESTIS-EXPRESSED PROTEIN 15"/>
    <property type="match status" value="1"/>
</dbReference>
<feature type="compositionally biased region" description="Basic residues" evidence="1">
    <location>
        <begin position="63"/>
        <end position="72"/>
    </location>
</feature>
<dbReference type="EMBL" id="JACASE010000011">
    <property type="protein sequence ID" value="KAF6428605.1"/>
    <property type="molecule type" value="Genomic_DNA"/>
</dbReference>
<gene>
    <name evidence="2" type="ORF">HJG63_019090</name>
</gene>
<dbReference type="InterPro" id="IPR026616">
    <property type="entry name" value="TEX15"/>
</dbReference>
<name>A0A7J8DZX4_ROUAE</name>